<keyword evidence="5" id="KW-0479">Metal-binding</keyword>
<evidence type="ECO:0000256" key="6">
    <source>
        <dbReference type="ARBA" id="ARBA00022741"/>
    </source>
</evidence>
<evidence type="ECO:0000256" key="3">
    <source>
        <dbReference type="ARBA" id="ARBA00022485"/>
    </source>
</evidence>
<dbReference type="Gene3D" id="3.30.70.640">
    <property type="entry name" value="Molybdopterin cofactor biosynthesis C (MoaC) domain"/>
    <property type="match status" value="1"/>
</dbReference>
<dbReference type="InterPro" id="IPR010505">
    <property type="entry name" value="MoaA_twitch"/>
</dbReference>
<dbReference type="AlphaFoldDB" id="A0A095A2R4"/>
<dbReference type="InterPro" id="IPR000385">
    <property type="entry name" value="MoaA_NifB_PqqE_Fe-S-bd_CS"/>
</dbReference>
<dbReference type="Gene3D" id="3.20.20.70">
    <property type="entry name" value="Aldolase class I"/>
    <property type="match status" value="1"/>
</dbReference>
<evidence type="ECO:0000256" key="1">
    <source>
        <dbReference type="ARBA" id="ARBA00001966"/>
    </source>
</evidence>
<dbReference type="GO" id="GO:0046872">
    <property type="term" value="F:metal ion binding"/>
    <property type="evidence" value="ECO:0007669"/>
    <property type="project" value="UniProtKB-KW"/>
</dbReference>
<dbReference type="STRING" id="6185.A0A095A2R4"/>
<dbReference type="GO" id="GO:0061799">
    <property type="term" value="F:cyclic pyranopterin monophosphate synthase activity"/>
    <property type="evidence" value="ECO:0007669"/>
    <property type="project" value="TreeGrafter"/>
</dbReference>
<dbReference type="InterPro" id="IPR050105">
    <property type="entry name" value="MoCo_biosynth_MoaA/MoaC"/>
</dbReference>
<keyword evidence="10" id="KW-0501">Molybdenum cofactor biosynthesis</keyword>
<dbReference type="PANTHER" id="PTHR22960">
    <property type="entry name" value="MOLYBDOPTERIN COFACTOR SYNTHESIS PROTEIN A"/>
    <property type="match status" value="1"/>
</dbReference>
<dbReference type="Pfam" id="PF04055">
    <property type="entry name" value="Radical_SAM"/>
    <property type="match status" value="1"/>
</dbReference>
<accession>A0A095A2R4</accession>
<dbReference type="InterPro" id="IPR013785">
    <property type="entry name" value="Aldolase_TIM"/>
</dbReference>
<keyword evidence="3" id="KW-0004">4Fe-4S</keyword>
<dbReference type="CDD" id="cd01335">
    <property type="entry name" value="Radical_SAM"/>
    <property type="match status" value="1"/>
</dbReference>
<dbReference type="InterPro" id="IPR007197">
    <property type="entry name" value="rSAM"/>
</dbReference>
<gene>
    <name evidence="11" type="ORF">MS3_08271</name>
</gene>
<comment type="pathway">
    <text evidence="2">Cofactor biosynthesis; molybdopterin biosynthesis.</text>
</comment>
<reference evidence="11" key="1">
    <citation type="journal article" date="2012" name="Nat. Genet.">
        <title>Whole-genome sequence of Schistosoma haematobium.</title>
        <authorList>
            <person name="Young N.D."/>
            <person name="Jex A.R."/>
            <person name="Li B."/>
            <person name="Liu S."/>
            <person name="Yang L."/>
            <person name="Xiong Z."/>
            <person name="Li Y."/>
            <person name="Cantacessi C."/>
            <person name="Hall R.S."/>
            <person name="Xu X."/>
            <person name="Chen F."/>
            <person name="Wu X."/>
            <person name="Zerlotini A."/>
            <person name="Oliveira G."/>
            <person name="Hofmann A."/>
            <person name="Zhang G."/>
            <person name="Fang X."/>
            <person name="Kang Y."/>
            <person name="Campbell B.E."/>
            <person name="Loukas A."/>
            <person name="Ranganathan S."/>
            <person name="Rollinson D."/>
            <person name="Rinaldi G."/>
            <person name="Brindley P.J."/>
            <person name="Yang H."/>
            <person name="Wang J."/>
            <person name="Wang J."/>
            <person name="Gasser R.B."/>
        </authorList>
    </citation>
    <scope>NUCLEOTIDE SEQUENCE [LARGE SCALE GENOMIC DNA]</scope>
</reference>
<keyword evidence="6" id="KW-0547">Nucleotide-binding</keyword>
<dbReference type="SUPFAM" id="SSF102114">
    <property type="entry name" value="Radical SAM enzymes"/>
    <property type="match status" value="1"/>
</dbReference>
<dbReference type="Pfam" id="PF06463">
    <property type="entry name" value="Mob_synth_C"/>
    <property type="match status" value="1"/>
</dbReference>
<dbReference type="SFLD" id="SFLDG01067">
    <property type="entry name" value="SPASM/twitch_domain_containing"/>
    <property type="match status" value="1"/>
</dbReference>
<evidence type="ECO:0000313" key="11">
    <source>
        <dbReference type="EMBL" id="KGB39819.1"/>
    </source>
</evidence>
<evidence type="ECO:0000256" key="2">
    <source>
        <dbReference type="ARBA" id="ARBA00005046"/>
    </source>
</evidence>
<proteinExistence type="predicted"/>
<dbReference type="InterPro" id="IPR036522">
    <property type="entry name" value="MoaC_sf"/>
</dbReference>
<dbReference type="SFLD" id="SFLDG01386">
    <property type="entry name" value="main_SPASM_domain-containing"/>
    <property type="match status" value="1"/>
</dbReference>
<organism evidence="11">
    <name type="scientific">Schistosoma haematobium</name>
    <name type="common">Blood fluke</name>
    <dbReference type="NCBI Taxonomy" id="6185"/>
    <lineage>
        <taxon>Eukaryota</taxon>
        <taxon>Metazoa</taxon>
        <taxon>Spiralia</taxon>
        <taxon>Lophotrochozoa</taxon>
        <taxon>Platyhelminthes</taxon>
        <taxon>Trematoda</taxon>
        <taxon>Digenea</taxon>
        <taxon>Strigeidida</taxon>
        <taxon>Schistosomatoidea</taxon>
        <taxon>Schistosomatidae</taxon>
        <taxon>Schistosoma</taxon>
    </lineage>
</organism>
<dbReference type="SUPFAM" id="SSF55040">
    <property type="entry name" value="Molybdenum cofactor biosynthesis protein C, MoaC"/>
    <property type="match status" value="1"/>
</dbReference>
<keyword evidence="4" id="KW-0949">S-adenosyl-L-methionine</keyword>
<dbReference type="InterPro" id="IPR058240">
    <property type="entry name" value="rSAM_sf"/>
</dbReference>
<name>A0A095A2R4_SCHHA</name>
<evidence type="ECO:0000256" key="5">
    <source>
        <dbReference type="ARBA" id="ARBA00022723"/>
    </source>
</evidence>
<dbReference type="GO" id="GO:0005525">
    <property type="term" value="F:GTP binding"/>
    <property type="evidence" value="ECO:0007669"/>
    <property type="project" value="UniProtKB-KW"/>
</dbReference>
<dbReference type="PROSITE" id="PS51918">
    <property type="entry name" value="RADICAL_SAM"/>
    <property type="match status" value="1"/>
</dbReference>
<sequence length="454" mass="51301">MRKFTKLIDNYGRIHDYLRISLTGKCNLNCSYCMPNKSFQNNNQIILSNIITSNEILFLANYFCYRGIRKIRLTGGEPLLRSDLQQIIKDLNDLKCQHKHFNEIAMTTNGVKFKKYAENLLLAGLNSVNISLDSLKSERILKLTGQSTFKHSMAAIIKAIEVGFKRIKHNIIVNKVMRKLFSYKQMLNIIQNSYPNLICLNEKSFDVTKLFQVSGWLGKIGFITSMTENFCAGCSRLRITADGNLKICLHDNYEVSLVEILRNKMNSHVIDDWFADKPNYNLKQSKQLNKIYDQLDEIVDQALTKKSASHKDTNSDKIIHDNNENNIDDNNHTDELYELLTPKGDVFTVARLAGIQAAKQTSNIIPLCHQVPLSHISVDIGYRLGKIHIQSQVKAVGQSTGVEMEALTAVSVAALTVYDMLKPLQKGPIIIEKIELLEKLGGSKGSYLKLGASK</sequence>
<protein>
    <submittedName>
        <fullName evidence="11">Molybdenum cofactor biosynthesis protein 1</fullName>
    </submittedName>
</protein>
<dbReference type="GO" id="GO:0051539">
    <property type="term" value="F:4 iron, 4 sulfur cluster binding"/>
    <property type="evidence" value="ECO:0007669"/>
    <property type="project" value="UniProtKB-KW"/>
</dbReference>
<dbReference type="PANTHER" id="PTHR22960:SF0">
    <property type="entry name" value="MOLYBDENUM COFACTOR BIOSYNTHESIS PROTEIN 1"/>
    <property type="match status" value="1"/>
</dbReference>
<evidence type="ECO:0000256" key="9">
    <source>
        <dbReference type="ARBA" id="ARBA00023134"/>
    </source>
</evidence>
<dbReference type="PROSITE" id="PS01305">
    <property type="entry name" value="MOAA_NIFB_PQQE"/>
    <property type="match status" value="1"/>
</dbReference>
<evidence type="ECO:0000256" key="10">
    <source>
        <dbReference type="ARBA" id="ARBA00023150"/>
    </source>
</evidence>
<comment type="cofactor">
    <cofactor evidence="1">
        <name>[4Fe-4S] cluster</name>
        <dbReference type="ChEBI" id="CHEBI:49883"/>
    </cofactor>
</comment>
<dbReference type="GO" id="GO:0006777">
    <property type="term" value="P:Mo-molybdopterin cofactor biosynthetic process"/>
    <property type="evidence" value="ECO:0007669"/>
    <property type="project" value="UniProtKB-KW"/>
</dbReference>
<dbReference type="SFLD" id="SFLDS00029">
    <property type="entry name" value="Radical_SAM"/>
    <property type="match status" value="1"/>
</dbReference>
<dbReference type="EMBL" id="KL251294">
    <property type="protein sequence ID" value="KGB39819.1"/>
    <property type="molecule type" value="Genomic_DNA"/>
</dbReference>
<dbReference type="Pfam" id="PF01967">
    <property type="entry name" value="MoaC"/>
    <property type="match status" value="1"/>
</dbReference>
<dbReference type="CDD" id="cd21117">
    <property type="entry name" value="Twitch_MoaA"/>
    <property type="match status" value="1"/>
</dbReference>
<dbReference type="UniPathway" id="UPA00344"/>
<dbReference type="InterPro" id="IPR002820">
    <property type="entry name" value="Mopterin_CF_biosynth-C_dom"/>
</dbReference>
<evidence type="ECO:0000256" key="4">
    <source>
        <dbReference type="ARBA" id="ARBA00022691"/>
    </source>
</evidence>
<dbReference type="GO" id="GO:0061798">
    <property type="term" value="F:GTP 3',8'-cyclase activity"/>
    <property type="evidence" value="ECO:0007669"/>
    <property type="project" value="TreeGrafter"/>
</dbReference>
<keyword evidence="9" id="KW-0342">GTP-binding</keyword>
<keyword evidence="7" id="KW-0408">Iron</keyword>
<evidence type="ECO:0000256" key="7">
    <source>
        <dbReference type="ARBA" id="ARBA00023004"/>
    </source>
</evidence>
<evidence type="ECO:0000256" key="8">
    <source>
        <dbReference type="ARBA" id="ARBA00023014"/>
    </source>
</evidence>
<keyword evidence="8" id="KW-0411">Iron-sulfur</keyword>